<proteinExistence type="inferred from homology"/>
<comment type="similarity">
    <text evidence="2">Belongs to the MgtC/SapB family.</text>
</comment>
<evidence type="ECO:0000259" key="8">
    <source>
        <dbReference type="Pfam" id="PF02308"/>
    </source>
</evidence>
<organism evidence="9 10">
    <name type="scientific">Oligosphaera ethanolica</name>
    <dbReference type="NCBI Taxonomy" id="760260"/>
    <lineage>
        <taxon>Bacteria</taxon>
        <taxon>Pseudomonadati</taxon>
        <taxon>Lentisphaerota</taxon>
        <taxon>Oligosphaeria</taxon>
        <taxon>Oligosphaerales</taxon>
        <taxon>Oligosphaeraceae</taxon>
        <taxon>Oligosphaera</taxon>
    </lineage>
</organism>
<dbReference type="PANTHER" id="PTHR33778:SF1">
    <property type="entry name" value="MAGNESIUM TRANSPORTER YHID-RELATED"/>
    <property type="match status" value="1"/>
</dbReference>
<dbReference type="PRINTS" id="PR01837">
    <property type="entry name" value="MGTCSAPBPROT"/>
</dbReference>
<dbReference type="InterPro" id="IPR003416">
    <property type="entry name" value="MgtC/SapB/SrpB/YhiD_fam"/>
</dbReference>
<accession>A0AAE4AQH5</accession>
<evidence type="ECO:0000256" key="5">
    <source>
        <dbReference type="ARBA" id="ARBA00022989"/>
    </source>
</evidence>
<keyword evidence="4 7" id="KW-0812">Transmembrane</keyword>
<evidence type="ECO:0000256" key="1">
    <source>
        <dbReference type="ARBA" id="ARBA00004651"/>
    </source>
</evidence>
<dbReference type="InterPro" id="IPR049177">
    <property type="entry name" value="MgtC_SapB_SrpB_YhiD_N"/>
</dbReference>
<dbReference type="AlphaFoldDB" id="A0AAE4AQH5"/>
<feature type="transmembrane region" description="Helical" evidence="7">
    <location>
        <begin position="116"/>
        <end position="133"/>
    </location>
</feature>
<keyword evidence="6 7" id="KW-0472">Membrane</keyword>
<dbReference type="PANTHER" id="PTHR33778">
    <property type="entry name" value="PROTEIN MGTC"/>
    <property type="match status" value="1"/>
</dbReference>
<dbReference type="Proteomes" id="UP001238163">
    <property type="component" value="Unassembled WGS sequence"/>
</dbReference>
<sequence>MPLDVMLLRLATAALLGSIIGYERDIHGRAAGLRTHMLVSIGATLFTLVSMEFSMGVDGLTTRGDPGRIAAQIVTGIGFLGAGTILKSGVSIKGLTTAACLWLVAAIGMACGSGNLTLAIIVTLSAVILLIGAKQLELNIPRTCQLKLMVVTATFDEMTVIRDHLAAQKNIIIKELNFSFHKENQRLSRPRQLKTLFILESFTRKSQTVFAADIFASLKKIDPLPIHISLVNNH</sequence>
<evidence type="ECO:0000256" key="3">
    <source>
        <dbReference type="ARBA" id="ARBA00022475"/>
    </source>
</evidence>
<evidence type="ECO:0000256" key="4">
    <source>
        <dbReference type="ARBA" id="ARBA00022692"/>
    </source>
</evidence>
<comment type="caution">
    <text evidence="9">The sequence shown here is derived from an EMBL/GenBank/DDBJ whole genome shotgun (WGS) entry which is preliminary data.</text>
</comment>
<protein>
    <submittedName>
        <fullName evidence="9">Mg2+ transporter-C (MgtC) family protein</fullName>
    </submittedName>
</protein>
<evidence type="ECO:0000256" key="2">
    <source>
        <dbReference type="ARBA" id="ARBA00009298"/>
    </source>
</evidence>
<name>A0AAE4AQH5_9BACT</name>
<evidence type="ECO:0000313" key="9">
    <source>
        <dbReference type="EMBL" id="MDQ0291103.1"/>
    </source>
</evidence>
<dbReference type="EMBL" id="JAUSVL010000001">
    <property type="protein sequence ID" value="MDQ0291103.1"/>
    <property type="molecule type" value="Genomic_DNA"/>
</dbReference>
<feature type="transmembrane region" description="Helical" evidence="7">
    <location>
        <begin position="35"/>
        <end position="57"/>
    </location>
</feature>
<feature type="transmembrane region" description="Helical" evidence="7">
    <location>
        <begin position="69"/>
        <end position="86"/>
    </location>
</feature>
<feature type="transmembrane region" description="Helical" evidence="7">
    <location>
        <begin position="6"/>
        <end position="23"/>
    </location>
</feature>
<keyword evidence="5 7" id="KW-1133">Transmembrane helix</keyword>
<dbReference type="RefSeq" id="WP_307263392.1">
    <property type="nucleotide sequence ID" value="NZ_JAUSVL010000001.1"/>
</dbReference>
<evidence type="ECO:0000256" key="6">
    <source>
        <dbReference type="ARBA" id="ARBA00023136"/>
    </source>
</evidence>
<dbReference type="Pfam" id="PF02308">
    <property type="entry name" value="MgtC"/>
    <property type="match status" value="1"/>
</dbReference>
<evidence type="ECO:0000256" key="7">
    <source>
        <dbReference type="SAM" id="Phobius"/>
    </source>
</evidence>
<comment type="subcellular location">
    <subcellularLocation>
        <location evidence="1">Cell membrane</location>
        <topology evidence="1">Multi-pass membrane protein</topology>
    </subcellularLocation>
</comment>
<reference evidence="9" key="1">
    <citation type="submission" date="2023-07" db="EMBL/GenBank/DDBJ databases">
        <title>Genomic Encyclopedia of Type Strains, Phase IV (KMG-IV): sequencing the most valuable type-strain genomes for metagenomic binning, comparative biology and taxonomic classification.</title>
        <authorList>
            <person name="Goeker M."/>
        </authorList>
    </citation>
    <scope>NUCLEOTIDE SEQUENCE</scope>
    <source>
        <strain evidence="9">DSM 24202</strain>
    </source>
</reference>
<dbReference type="GO" id="GO:0005886">
    <property type="term" value="C:plasma membrane"/>
    <property type="evidence" value="ECO:0007669"/>
    <property type="project" value="UniProtKB-SubCell"/>
</dbReference>
<evidence type="ECO:0000313" key="10">
    <source>
        <dbReference type="Proteomes" id="UP001238163"/>
    </source>
</evidence>
<feature type="domain" description="MgtC/SapB/SrpB/YhiD N-terminal" evidence="8">
    <location>
        <begin position="10"/>
        <end position="137"/>
    </location>
</feature>
<keyword evidence="3" id="KW-1003">Cell membrane</keyword>
<gene>
    <name evidence="9" type="ORF">J3R75_003210</name>
</gene>
<keyword evidence="10" id="KW-1185">Reference proteome</keyword>